<gene>
    <name evidence="3" type="ORF">FisN_20Hh041</name>
</gene>
<dbReference type="InterPro" id="IPR041664">
    <property type="entry name" value="AAA_16"/>
</dbReference>
<dbReference type="PANTHER" id="PTHR43642:SF1">
    <property type="entry name" value="HYBRID SIGNAL TRANSDUCTION HISTIDINE KINASE G"/>
    <property type="match status" value="1"/>
</dbReference>
<evidence type="ECO:0000259" key="2">
    <source>
        <dbReference type="Pfam" id="PF13191"/>
    </source>
</evidence>
<keyword evidence="4" id="KW-1185">Reference proteome</keyword>
<dbReference type="InterPro" id="IPR027417">
    <property type="entry name" value="P-loop_NTPase"/>
</dbReference>
<dbReference type="Gene3D" id="3.40.50.300">
    <property type="entry name" value="P-loop containing nucleotide triphosphate hydrolases"/>
    <property type="match status" value="1"/>
</dbReference>
<protein>
    <recommendedName>
        <fullName evidence="2">Orc1-like AAA ATPase domain-containing protein</fullName>
    </recommendedName>
</protein>
<dbReference type="AlphaFoldDB" id="A0A1Z5KD29"/>
<proteinExistence type="predicted"/>
<feature type="region of interest" description="Disordered" evidence="1">
    <location>
        <begin position="1"/>
        <end position="21"/>
    </location>
</feature>
<accession>A0A1Z5KD29</accession>
<sequence length="1043" mass="117091">MKISDDSSPISPSEEDVSKPLLRSAATNSSIDVMLDEEAMPPQLLQETEPWKCRLREEQELQNIINSKPSLILITGSSGSGKTSLALRFSNRFAYFCRGKFDQMCFATYMPFGAALSDLTEQLLASLDADELSKLKETLPKAVDGEIGLLMTAIPPLSSVLPKQDVPNVSSYQGIELLIRLRHVVTRFLEFVCHERKETVLLFLDDLQWAEPGCLAMLSAILRKQINGLQVIAACRSEEVSVDSALSILLRELEDEGLCIKDLYLRELDIEEVCDFVSHSSGLSKSQCQQFCMMIYQQTEGNLFYTLELFRTLKSMGAVSKKDGTLHCDLEILNKSRNTLSRGAVNDVITLKLQKLSLETQRALALASFMGTRFDSRLVSLALDQDDQYFLSSTEINSLPRIVRQVCHTAYYEFYHDKVQHACSTLLTEMENSQLCLGAARTLVDKLDGTMGVEENAAIISRLLRQSLHLVNSSAEKVKFAEIFFLAGKCFLKSTRFNAAAYKFHDARELLPRRHWRDHYNLSLSIFTASAEVEHVVGHCDNAERLAREVIENARLFLDSVVAHTVTISSYSSQLLFEESIQLGLQLLRKLSIRIPSRAGKLQIAIEVLKTKSKLTKFRTADILSLPVMTCRESQAAMEILAHTLTSAFLSKSPYQVPLSMAMIRLTLEYGMNAESVSAFAMFSVIMAMMSNIELAQQYGRLTLDIMRKYDTKAWVSRVYALVYGLTFIETMSVRKVIEPLMEGYRAGLVSGDTTSSTGCLYFATLFRFLGSESIDELIKFGIDYRKVFNAFRHDNVLILFNIVLQAMENLLGRTADPVDLTGSFLNQKETEKVAEQQGNRAAQSVLCICSIIVAFTMNDYARAERIFDFCQSIPYVHSKFSRCCVLFFGGASKLILAHSSLTGRWRRIRQAKKCIKLVRKRAEMVPEDHNHQVHFLEALLYAVEAKKDRALAAFDEAAVCCEQGDSLLHRALIAEHKSYFLRGCGRDDEAIDSLILSRRTYEKWGAKAKVVQLAAFPFLLKSNSHTGSVSIADGSSDAQERS</sequence>
<organism evidence="3 4">
    <name type="scientific">Fistulifera solaris</name>
    <name type="common">Oleaginous diatom</name>
    <dbReference type="NCBI Taxonomy" id="1519565"/>
    <lineage>
        <taxon>Eukaryota</taxon>
        <taxon>Sar</taxon>
        <taxon>Stramenopiles</taxon>
        <taxon>Ochrophyta</taxon>
        <taxon>Bacillariophyta</taxon>
        <taxon>Bacillariophyceae</taxon>
        <taxon>Bacillariophycidae</taxon>
        <taxon>Naviculales</taxon>
        <taxon>Naviculaceae</taxon>
        <taxon>Fistulifera</taxon>
    </lineage>
</organism>
<evidence type="ECO:0000313" key="4">
    <source>
        <dbReference type="Proteomes" id="UP000198406"/>
    </source>
</evidence>
<dbReference type="SUPFAM" id="SSF52540">
    <property type="entry name" value="P-loop containing nucleoside triphosphate hydrolases"/>
    <property type="match status" value="1"/>
</dbReference>
<feature type="domain" description="Orc1-like AAA ATPase" evidence="2">
    <location>
        <begin position="51"/>
        <end position="225"/>
    </location>
</feature>
<reference evidence="3 4" key="1">
    <citation type="journal article" date="2015" name="Plant Cell">
        <title>Oil accumulation by the oleaginous diatom Fistulifera solaris as revealed by the genome and transcriptome.</title>
        <authorList>
            <person name="Tanaka T."/>
            <person name="Maeda Y."/>
            <person name="Veluchamy A."/>
            <person name="Tanaka M."/>
            <person name="Abida H."/>
            <person name="Marechal E."/>
            <person name="Bowler C."/>
            <person name="Muto M."/>
            <person name="Sunaga Y."/>
            <person name="Tanaka M."/>
            <person name="Yoshino T."/>
            <person name="Taniguchi T."/>
            <person name="Fukuda Y."/>
            <person name="Nemoto M."/>
            <person name="Matsumoto M."/>
            <person name="Wong P.S."/>
            <person name="Aburatani S."/>
            <person name="Fujibuchi W."/>
        </authorList>
    </citation>
    <scope>NUCLEOTIDE SEQUENCE [LARGE SCALE GENOMIC DNA]</scope>
    <source>
        <strain evidence="3 4">JPCC DA0580</strain>
    </source>
</reference>
<dbReference type="OrthoDB" id="45468at2759"/>
<dbReference type="InterPro" id="IPR053159">
    <property type="entry name" value="Hybrid_Histidine_Kinase"/>
</dbReference>
<dbReference type="Pfam" id="PF13191">
    <property type="entry name" value="AAA_16"/>
    <property type="match status" value="1"/>
</dbReference>
<dbReference type="EMBL" id="BDSP01000204">
    <property type="protein sequence ID" value="GAX23838.1"/>
    <property type="molecule type" value="Genomic_DNA"/>
</dbReference>
<evidence type="ECO:0000256" key="1">
    <source>
        <dbReference type="SAM" id="MobiDB-lite"/>
    </source>
</evidence>
<dbReference type="Proteomes" id="UP000198406">
    <property type="component" value="Unassembled WGS sequence"/>
</dbReference>
<dbReference type="PANTHER" id="PTHR43642">
    <property type="entry name" value="HYBRID SIGNAL TRANSDUCTION HISTIDINE KINASE G"/>
    <property type="match status" value="1"/>
</dbReference>
<comment type="caution">
    <text evidence="3">The sequence shown here is derived from an EMBL/GenBank/DDBJ whole genome shotgun (WGS) entry which is preliminary data.</text>
</comment>
<name>A0A1Z5KD29_FISSO</name>
<evidence type="ECO:0000313" key="3">
    <source>
        <dbReference type="EMBL" id="GAX23838.1"/>
    </source>
</evidence>
<dbReference type="InParanoid" id="A0A1Z5KD29"/>